<dbReference type="SUPFAM" id="SSF52317">
    <property type="entry name" value="Class I glutamine amidotransferase-like"/>
    <property type="match status" value="1"/>
</dbReference>
<accession>A0ABY9KV05</accession>
<organism evidence="1 2">
    <name type="scientific">Aciduricibacillus chroicocephali</name>
    <dbReference type="NCBI Taxonomy" id="3054939"/>
    <lineage>
        <taxon>Bacteria</taxon>
        <taxon>Bacillati</taxon>
        <taxon>Bacillota</taxon>
        <taxon>Bacilli</taxon>
        <taxon>Bacillales</taxon>
        <taxon>Bacillaceae</taxon>
        <taxon>Aciduricibacillus</taxon>
    </lineage>
</organism>
<dbReference type="InterPro" id="IPR029062">
    <property type="entry name" value="Class_I_gatase-like"/>
</dbReference>
<keyword evidence="2" id="KW-1185">Reference proteome</keyword>
<dbReference type="PROSITE" id="PS51273">
    <property type="entry name" value="GATASE_TYPE_1"/>
    <property type="match status" value="1"/>
</dbReference>
<dbReference type="GO" id="GO:0016787">
    <property type="term" value="F:hydrolase activity"/>
    <property type="evidence" value="ECO:0007669"/>
    <property type="project" value="UniProtKB-KW"/>
</dbReference>
<gene>
    <name evidence="1" type="ORF">QR721_13370</name>
</gene>
<dbReference type="EMBL" id="CP129113">
    <property type="protein sequence ID" value="WLV24611.1"/>
    <property type="molecule type" value="Genomic_DNA"/>
</dbReference>
<evidence type="ECO:0000313" key="2">
    <source>
        <dbReference type="Proteomes" id="UP001180087"/>
    </source>
</evidence>
<reference evidence="1" key="1">
    <citation type="submission" date="2023-06" db="EMBL/GenBank/DDBJ databases">
        <title>A Treasure from Seagulls: Isolation and Description of Aciduricobacillus qingdaonensis gen. nov., sp. nov., a Rare Obligately Uric Acid-utilizing Member in the Family Bacillaceae.</title>
        <authorList>
            <person name="Liu W."/>
            <person name="Wang B."/>
        </authorList>
    </citation>
    <scope>NUCLEOTIDE SEQUENCE</scope>
    <source>
        <strain evidence="1">44XB</strain>
    </source>
</reference>
<name>A0ABY9KV05_9BACI</name>
<keyword evidence="1" id="KW-0378">Hydrolase</keyword>
<dbReference type="Proteomes" id="UP001180087">
    <property type="component" value="Chromosome"/>
</dbReference>
<dbReference type="CDD" id="cd01745">
    <property type="entry name" value="GATase1_2"/>
    <property type="match status" value="1"/>
</dbReference>
<proteinExistence type="predicted"/>
<sequence>MRPIIGVSGNIEIEQNGRFPGYKSAFAYDDYIQAVEMAGGTACVVPVTTRMEVISSQAEHIDGLLLTGGVDINPLFYGEEPEQGLSTISPERDEFDITLFRTVMNLGKPVFAICRGIHVVNVALGGTLFQDLKSEPTTHVKHEQSSEPQAISHTVYFEESSYFHGLFGERALTNSFHHQAIRKLAGGIKAVGHAADGVIEAIQNDDRSIVGVQWHPERLARNHFGMLRLFEDFVERTKGK</sequence>
<dbReference type="Pfam" id="PF07722">
    <property type="entry name" value="Peptidase_C26"/>
    <property type="match status" value="1"/>
</dbReference>
<evidence type="ECO:0000313" key="1">
    <source>
        <dbReference type="EMBL" id="WLV24611.1"/>
    </source>
</evidence>
<dbReference type="PANTHER" id="PTHR43235:SF1">
    <property type="entry name" value="GLUTAMINE AMIDOTRANSFERASE PB2B2.05-RELATED"/>
    <property type="match status" value="1"/>
</dbReference>
<dbReference type="PANTHER" id="PTHR43235">
    <property type="entry name" value="GLUTAMINE AMIDOTRANSFERASE PB2B2.05-RELATED"/>
    <property type="match status" value="1"/>
</dbReference>
<dbReference type="InterPro" id="IPR011697">
    <property type="entry name" value="Peptidase_C26"/>
</dbReference>
<protein>
    <submittedName>
        <fullName evidence="1">Gamma-glutamyl-gamma-aminobutyrate hydrolase family protein</fullName>
    </submittedName>
</protein>
<dbReference type="InterPro" id="IPR044668">
    <property type="entry name" value="PuuD-like"/>
</dbReference>
<dbReference type="RefSeq" id="WP_348027815.1">
    <property type="nucleotide sequence ID" value="NZ_CP129113.1"/>
</dbReference>
<dbReference type="Gene3D" id="3.40.50.880">
    <property type="match status" value="1"/>
</dbReference>